<name>A0A9P5XSS5_9AGAR</name>
<evidence type="ECO:0000313" key="2">
    <source>
        <dbReference type="EMBL" id="KAF9456334.1"/>
    </source>
</evidence>
<proteinExistence type="predicted"/>
<protein>
    <submittedName>
        <fullName evidence="2">Uncharacterized protein</fullName>
    </submittedName>
</protein>
<dbReference type="Proteomes" id="UP000807353">
    <property type="component" value="Unassembled WGS sequence"/>
</dbReference>
<feature type="compositionally biased region" description="Basic residues" evidence="1">
    <location>
        <begin position="1"/>
        <end position="10"/>
    </location>
</feature>
<gene>
    <name evidence="2" type="ORF">BDZ94DRAFT_401713</name>
</gene>
<keyword evidence="3" id="KW-1185">Reference proteome</keyword>
<feature type="region of interest" description="Disordered" evidence="1">
    <location>
        <begin position="1"/>
        <end position="132"/>
    </location>
</feature>
<feature type="compositionally biased region" description="Basic and acidic residues" evidence="1">
    <location>
        <begin position="104"/>
        <end position="113"/>
    </location>
</feature>
<accession>A0A9P5XSS5</accession>
<feature type="compositionally biased region" description="Gly residues" evidence="1">
    <location>
        <begin position="84"/>
        <end position="103"/>
    </location>
</feature>
<evidence type="ECO:0000313" key="3">
    <source>
        <dbReference type="Proteomes" id="UP000807353"/>
    </source>
</evidence>
<reference evidence="2" key="1">
    <citation type="submission" date="2020-11" db="EMBL/GenBank/DDBJ databases">
        <authorList>
            <consortium name="DOE Joint Genome Institute"/>
            <person name="Ahrendt S."/>
            <person name="Riley R."/>
            <person name="Andreopoulos W."/>
            <person name="Labutti K."/>
            <person name="Pangilinan J."/>
            <person name="Ruiz-Duenas F.J."/>
            <person name="Barrasa J.M."/>
            <person name="Sanchez-Garcia M."/>
            <person name="Camarero S."/>
            <person name="Miyauchi S."/>
            <person name="Serrano A."/>
            <person name="Linde D."/>
            <person name="Babiker R."/>
            <person name="Drula E."/>
            <person name="Ayuso-Fernandez I."/>
            <person name="Pacheco R."/>
            <person name="Padilla G."/>
            <person name="Ferreira P."/>
            <person name="Barriuso J."/>
            <person name="Kellner H."/>
            <person name="Castanera R."/>
            <person name="Alfaro M."/>
            <person name="Ramirez L."/>
            <person name="Pisabarro A.G."/>
            <person name="Kuo A."/>
            <person name="Tritt A."/>
            <person name="Lipzen A."/>
            <person name="He G."/>
            <person name="Yan M."/>
            <person name="Ng V."/>
            <person name="Cullen D."/>
            <person name="Martin F."/>
            <person name="Rosso M.-N."/>
            <person name="Henrissat B."/>
            <person name="Hibbett D."/>
            <person name="Martinez A.T."/>
            <person name="Grigoriev I.V."/>
        </authorList>
    </citation>
    <scope>NUCLEOTIDE SEQUENCE</scope>
    <source>
        <strain evidence="2">CBS 247.69</strain>
    </source>
</reference>
<dbReference type="EMBL" id="MU150435">
    <property type="protein sequence ID" value="KAF9456334.1"/>
    <property type="molecule type" value="Genomic_DNA"/>
</dbReference>
<dbReference type="OrthoDB" id="3067426at2759"/>
<dbReference type="AlphaFoldDB" id="A0A9P5XSS5"/>
<evidence type="ECO:0000256" key="1">
    <source>
        <dbReference type="SAM" id="MobiDB-lite"/>
    </source>
</evidence>
<comment type="caution">
    <text evidence="2">The sequence shown here is derived from an EMBL/GenBank/DDBJ whole genome shotgun (WGS) entry which is preliminary data.</text>
</comment>
<feature type="compositionally biased region" description="Polar residues" evidence="1">
    <location>
        <begin position="118"/>
        <end position="130"/>
    </location>
</feature>
<sequence length="234" mass="24138">MILPPRHHGAGYKQAGAYPPGFDEHRERERGRRRARSGSRSSASSLSVDEMLLQATTGDEGPGGNAGLVNAPGRNGISAPAPGSGVGPGVGGGTGRSRRGGGGGEERDGRGYEDPQGTPYQYNPPTSSASFRGGKAQQAQAQALGEPGQAREFQTHIFAPPVTGAPTKKNKFVNVNVTGEPAPAGNLGTATYPPTNEAGQRICRQCGMAGRYKDGKCVEKWGPGPMGPGTVCDR</sequence>
<organism evidence="2 3">
    <name type="scientific">Collybia nuda</name>
    <dbReference type="NCBI Taxonomy" id="64659"/>
    <lineage>
        <taxon>Eukaryota</taxon>
        <taxon>Fungi</taxon>
        <taxon>Dikarya</taxon>
        <taxon>Basidiomycota</taxon>
        <taxon>Agaricomycotina</taxon>
        <taxon>Agaricomycetes</taxon>
        <taxon>Agaricomycetidae</taxon>
        <taxon>Agaricales</taxon>
        <taxon>Tricholomatineae</taxon>
        <taxon>Clitocybaceae</taxon>
        <taxon>Collybia</taxon>
    </lineage>
</organism>